<dbReference type="PROSITE" id="PS01229">
    <property type="entry name" value="COF_2"/>
    <property type="match status" value="1"/>
</dbReference>
<accession>A0ABM5M2R7</accession>
<dbReference type="CDD" id="cd07516">
    <property type="entry name" value="HAD_Pase"/>
    <property type="match status" value="1"/>
</dbReference>
<dbReference type="PANTHER" id="PTHR10000:SF8">
    <property type="entry name" value="HAD SUPERFAMILY HYDROLASE-LIKE, TYPE 3"/>
    <property type="match status" value="1"/>
</dbReference>
<dbReference type="SUPFAM" id="SSF56784">
    <property type="entry name" value="HAD-like"/>
    <property type="match status" value="1"/>
</dbReference>
<dbReference type="SFLD" id="SFLDG01144">
    <property type="entry name" value="C2.B.4:_PGP_Like"/>
    <property type="match status" value="1"/>
</dbReference>
<dbReference type="Gene3D" id="3.30.1240.10">
    <property type="match status" value="1"/>
</dbReference>
<organism evidence="1 2">
    <name type="scientific">Bacillus atrophaeus (strain 1942)</name>
    <dbReference type="NCBI Taxonomy" id="720555"/>
    <lineage>
        <taxon>Bacteria</taxon>
        <taxon>Bacillati</taxon>
        <taxon>Bacillota</taxon>
        <taxon>Bacilli</taxon>
        <taxon>Bacillales</taxon>
        <taxon>Bacillaceae</taxon>
        <taxon>Bacillus</taxon>
    </lineage>
</organism>
<dbReference type="InterPro" id="IPR000150">
    <property type="entry name" value="Cof"/>
</dbReference>
<dbReference type="Gene3D" id="3.40.50.1000">
    <property type="entry name" value="HAD superfamily/HAD-like"/>
    <property type="match status" value="1"/>
</dbReference>
<dbReference type="SFLD" id="SFLDG01140">
    <property type="entry name" value="C2.B:_Phosphomannomutase_and_P"/>
    <property type="match status" value="1"/>
</dbReference>
<dbReference type="PANTHER" id="PTHR10000">
    <property type="entry name" value="PHOSPHOSERINE PHOSPHATASE"/>
    <property type="match status" value="1"/>
</dbReference>
<dbReference type="Proteomes" id="UP000006867">
    <property type="component" value="Chromosome"/>
</dbReference>
<dbReference type="NCBIfam" id="TIGR01484">
    <property type="entry name" value="HAD-SF-IIB"/>
    <property type="match status" value="1"/>
</dbReference>
<dbReference type="NCBIfam" id="NF007806">
    <property type="entry name" value="PRK10513.1"/>
    <property type="match status" value="1"/>
</dbReference>
<evidence type="ECO:0000313" key="1">
    <source>
        <dbReference type="EMBL" id="ADP34474.1"/>
    </source>
</evidence>
<keyword evidence="2" id="KW-1185">Reference proteome</keyword>
<dbReference type="InterPro" id="IPR023214">
    <property type="entry name" value="HAD_sf"/>
</dbReference>
<sequence>MYKLIAIDMDGTLLNDHHEVSAEVCDALQAAKAEGVKIVLCTGRPIGGVRRYLDELNLIEEGDYVIAYNGALVQNTHTNEVVNELSLGYDDLKSLYELSLELNTPMHFFDSSRLYTLNRDISEYTVYESYVTQVPLHYRKLEEISEDIVIPKVMFIDKPENLSHVISSIPEDVKEKYTMVKSAPFFYEILHPEASKGNAVRQLAKLLGIEQQEVMSIGDNGNDLTMIEWAGCGVAMANAIPEVREAADFQTRSNNEHGVAHAIHELVLKK</sequence>
<dbReference type="Pfam" id="PF08282">
    <property type="entry name" value="Hydrolase_3"/>
    <property type="match status" value="1"/>
</dbReference>
<name>A0ABM5M2R7_BACA1</name>
<keyword evidence="1" id="KW-0378">Hydrolase</keyword>
<dbReference type="EMBL" id="CP002207">
    <property type="protein sequence ID" value="ADP34474.1"/>
    <property type="molecule type" value="Genomic_DNA"/>
</dbReference>
<protein>
    <submittedName>
        <fullName evidence="1">Hydrolase</fullName>
    </submittedName>
</protein>
<dbReference type="RefSeq" id="WP_003326230.1">
    <property type="nucleotide sequence ID" value="NC_014639.1"/>
</dbReference>
<dbReference type="GO" id="GO:0016787">
    <property type="term" value="F:hydrolase activity"/>
    <property type="evidence" value="ECO:0007669"/>
    <property type="project" value="UniProtKB-KW"/>
</dbReference>
<gene>
    <name evidence="1" type="ordered locus">BATR1942_17785</name>
</gene>
<reference evidence="1 2" key="1">
    <citation type="journal article" date="2011" name="Front. Microbiol.">
        <title>Genomic signatures of strain selection and enhancement in Bacillus atrophaeus var. globigii, a historical biowarfare simulant.</title>
        <authorList>
            <person name="Gibbons H.S."/>
            <person name="Broomall S.M."/>
            <person name="McNew L.A."/>
            <person name="Daligault H."/>
            <person name="Chapman C."/>
            <person name="Bruce D."/>
            <person name="Karavis M."/>
            <person name="Krepps M."/>
            <person name="McGregor P.A."/>
            <person name="Hong C."/>
            <person name="Park K.H."/>
            <person name="Akmal A."/>
            <person name="Feldman A."/>
            <person name="Lin J.S."/>
            <person name="Chang W.E."/>
            <person name="Higgs B.W."/>
            <person name="Demirev P."/>
            <person name="Lindquist J."/>
            <person name="Liem A."/>
            <person name="Fochler E."/>
            <person name="Read T.D."/>
            <person name="Tapia R."/>
            <person name="Johnson S."/>
            <person name="Bishop-Lilly K.A."/>
            <person name="Detter C."/>
            <person name="Han C."/>
            <person name="Sozhamannan S."/>
            <person name="Rosenzweig C.N."/>
            <person name="Skowronski E.W."/>
        </authorList>
    </citation>
    <scope>NUCLEOTIDE SEQUENCE [LARGE SCALE GENOMIC DNA]</scope>
    <source>
        <strain evidence="1 2">1942</strain>
    </source>
</reference>
<evidence type="ECO:0000313" key="2">
    <source>
        <dbReference type="Proteomes" id="UP000006867"/>
    </source>
</evidence>
<dbReference type="SFLD" id="SFLDS00003">
    <property type="entry name" value="Haloacid_Dehalogenase"/>
    <property type="match status" value="1"/>
</dbReference>
<dbReference type="InterPro" id="IPR006379">
    <property type="entry name" value="HAD-SF_hydro_IIB"/>
</dbReference>
<dbReference type="PROSITE" id="PS01228">
    <property type="entry name" value="COF_1"/>
    <property type="match status" value="1"/>
</dbReference>
<proteinExistence type="predicted"/>
<dbReference type="NCBIfam" id="TIGR00099">
    <property type="entry name" value="Cof-subfamily"/>
    <property type="match status" value="1"/>
</dbReference>
<dbReference type="InterPro" id="IPR036412">
    <property type="entry name" value="HAD-like_sf"/>
</dbReference>